<reference evidence="5 6" key="1">
    <citation type="submission" date="2016-09" db="EMBL/GenBank/DDBJ databases">
        <title>Genome sequence of Eubacterium angustum.</title>
        <authorList>
            <person name="Poehlein A."/>
            <person name="Daniel R."/>
        </authorList>
    </citation>
    <scope>NUCLEOTIDE SEQUENCE [LARGE SCALE GENOMIC DNA]</scope>
    <source>
        <strain evidence="5 6">DSM 1989</strain>
    </source>
</reference>
<comment type="subcellular location">
    <subcellularLocation>
        <location evidence="1">Cytoplasm</location>
    </subcellularLocation>
</comment>
<comment type="caution">
    <text evidence="5">The sequence shown here is derived from an EMBL/GenBank/DDBJ whole genome shotgun (WGS) entry which is preliminary data.</text>
</comment>
<keyword evidence="2" id="KW-0963">Cytoplasm</keyword>
<sequence length="201" mass="23182">MENKYYEAMKKRRSIYALSKESTISDEQIRKIVEYSLDYTPSAFNSQSSRVVILLGEEHDKLWNITEKSLRQIVPEDQFGPTKDKLDSFGNAYGTLLFFEDYEIIEDLQSSFETYKDNFPIWSHQSSGMLQYNIWTSLAVEGLGASLQHYNELIEQEVKKEWSIPSKWKIIGQMPFGKPIEGAGDKEILGADKKLKVFGSK</sequence>
<keyword evidence="3" id="KW-0560">Oxidoreductase</keyword>
<dbReference type="InterPro" id="IPR029479">
    <property type="entry name" value="Nitroreductase"/>
</dbReference>
<organism evidence="5 6">
    <name type="scientific">Andreesenia angusta</name>
    <dbReference type="NCBI Taxonomy" id="39480"/>
    <lineage>
        <taxon>Bacteria</taxon>
        <taxon>Bacillati</taxon>
        <taxon>Bacillota</taxon>
        <taxon>Tissierellia</taxon>
        <taxon>Tissierellales</taxon>
        <taxon>Gottschalkiaceae</taxon>
        <taxon>Andreesenia</taxon>
    </lineage>
</organism>
<dbReference type="CDD" id="cd02140">
    <property type="entry name" value="Frm2-like"/>
    <property type="match status" value="1"/>
</dbReference>
<dbReference type="InterPro" id="IPR033877">
    <property type="entry name" value="Frm2/Hbn1"/>
</dbReference>
<dbReference type="GO" id="GO:0016491">
    <property type="term" value="F:oxidoreductase activity"/>
    <property type="evidence" value="ECO:0007669"/>
    <property type="project" value="UniProtKB-KW"/>
</dbReference>
<keyword evidence="6" id="KW-1185">Reference proteome</keyword>
<dbReference type="SUPFAM" id="SSF55469">
    <property type="entry name" value="FMN-dependent nitroreductase-like"/>
    <property type="match status" value="1"/>
</dbReference>
<evidence type="ECO:0000313" key="6">
    <source>
        <dbReference type="Proteomes" id="UP000180254"/>
    </source>
</evidence>
<feature type="domain" description="Nitroreductase" evidence="4">
    <location>
        <begin position="10"/>
        <end position="178"/>
    </location>
</feature>
<dbReference type="RefSeq" id="WP_071060694.1">
    <property type="nucleotide sequence ID" value="NZ_MKIE01000001.1"/>
</dbReference>
<dbReference type="Pfam" id="PF00881">
    <property type="entry name" value="Nitroreductase"/>
    <property type="match status" value="1"/>
</dbReference>
<evidence type="ECO:0000256" key="2">
    <source>
        <dbReference type="ARBA" id="ARBA00022490"/>
    </source>
</evidence>
<dbReference type="OrthoDB" id="9810617at2"/>
<evidence type="ECO:0000256" key="1">
    <source>
        <dbReference type="ARBA" id="ARBA00004496"/>
    </source>
</evidence>
<protein>
    <submittedName>
        <fullName evidence="5">Nitroreductase family protein</fullName>
    </submittedName>
</protein>
<dbReference type="GO" id="GO:0034599">
    <property type="term" value="P:cellular response to oxidative stress"/>
    <property type="evidence" value="ECO:0007669"/>
    <property type="project" value="InterPro"/>
</dbReference>
<accession>A0A1S1V9L2</accession>
<proteinExistence type="predicted"/>
<dbReference type="GO" id="GO:0005737">
    <property type="term" value="C:cytoplasm"/>
    <property type="evidence" value="ECO:0007669"/>
    <property type="project" value="UniProtKB-SubCell"/>
</dbReference>
<dbReference type="AlphaFoldDB" id="A0A1S1V9L2"/>
<gene>
    <name evidence="5" type="ORF">EUAN_01750</name>
</gene>
<dbReference type="PANTHER" id="PTHR43035:SF1">
    <property type="entry name" value="FATTY ACID REPRESSION MUTANT PROTEIN 2-RELATED"/>
    <property type="match status" value="1"/>
</dbReference>
<evidence type="ECO:0000313" key="5">
    <source>
        <dbReference type="EMBL" id="OHW63311.1"/>
    </source>
</evidence>
<dbReference type="Gene3D" id="3.40.109.10">
    <property type="entry name" value="NADH Oxidase"/>
    <property type="match status" value="1"/>
</dbReference>
<dbReference type="InterPro" id="IPR000415">
    <property type="entry name" value="Nitroreductase-like"/>
</dbReference>
<name>A0A1S1V9L2_9FIRM</name>
<dbReference type="Proteomes" id="UP000180254">
    <property type="component" value="Unassembled WGS sequence"/>
</dbReference>
<dbReference type="STRING" id="39480.EUAN_01750"/>
<dbReference type="FunFam" id="3.40.109.10:FF:000001">
    <property type="entry name" value="Nitroreductase family"/>
    <property type="match status" value="1"/>
</dbReference>
<dbReference type="PANTHER" id="PTHR43035">
    <property type="entry name" value="FATTY ACID REPRESSION MUTANT PROTEIN 2-RELATED"/>
    <property type="match status" value="1"/>
</dbReference>
<evidence type="ECO:0000256" key="3">
    <source>
        <dbReference type="ARBA" id="ARBA00023002"/>
    </source>
</evidence>
<dbReference type="EMBL" id="MKIE01000001">
    <property type="protein sequence ID" value="OHW63311.1"/>
    <property type="molecule type" value="Genomic_DNA"/>
</dbReference>
<evidence type="ECO:0000259" key="4">
    <source>
        <dbReference type="Pfam" id="PF00881"/>
    </source>
</evidence>